<evidence type="ECO:0000256" key="8">
    <source>
        <dbReference type="SAM" id="Phobius"/>
    </source>
</evidence>
<evidence type="ECO:0000313" key="11">
    <source>
        <dbReference type="Proteomes" id="UP001212152"/>
    </source>
</evidence>
<dbReference type="InterPro" id="IPR050125">
    <property type="entry name" value="GPCR_opsins"/>
</dbReference>
<dbReference type="InterPro" id="IPR000276">
    <property type="entry name" value="GPCR_Rhodpsn"/>
</dbReference>
<dbReference type="GO" id="GO:0004930">
    <property type="term" value="F:G protein-coupled receptor activity"/>
    <property type="evidence" value="ECO:0007669"/>
    <property type="project" value="UniProtKB-KW"/>
</dbReference>
<gene>
    <name evidence="10" type="ORF">HDU87_003685</name>
</gene>
<dbReference type="AlphaFoldDB" id="A0AAD5TLS2"/>
<dbReference type="InterPro" id="IPR017452">
    <property type="entry name" value="GPCR_Rhodpsn_7TM"/>
</dbReference>
<dbReference type="Proteomes" id="UP001212152">
    <property type="component" value="Unassembled WGS sequence"/>
</dbReference>
<keyword evidence="4 7" id="KW-0297">G-protein coupled receptor</keyword>
<feature type="transmembrane region" description="Helical" evidence="8">
    <location>
        <begin position="139"/>
        <end position="162"/>
    </location>
</feature>
<sequence>MTRGGEESDAAEAGLPYEEDSNQKIASIFLLAITCFGVVANAFIAYLFCRYEKLRQHPSNLLVLALCVGDGLMCIPRLIEVPIELACRGFPAWYHPLCQLFGAMTYTSSYISGYTLSAVSMERYFSIVRSVTFTRRKCFFIAVGIWCIAISAAVVLPLLTAFGKGTPHSPYILQSSGMYCLINWGDDSAAGRAQTIVAIFSLATCVGTIVGGYFLIWRHVQTVTRGVSSFNDAHGLSTMPTSEPLSAEKSKAPSRQTVRGTMSTLERALMWKGIVMSVVFIVNWMPYTCMILYEALLARHDVPQAFETVSWIGSVLNSALNPILFIALDTRVLSCASQAIGLSASPTESQPGSAVTSGVASGCSGGGYMTIGNKNQALSQPQQQQQHRGLRRVSMAADAQMDDTGYTPPAAVVIVRHRVLSETNLNAERDNNDNV</sequence>
<protein>
    <recommendedName>
        <fullName evidence="9">G-protein coupled receptors family 1 profile domain-containing protein</fullName>
    </recommendedName>
</protein>
<feature type="transmembrane region" description="Helical" evidence="8">
    <location>
        <begin position="308"/>
        <end position="328"/>
    </location>
</feature>
<dbReference type="EMBL" id="JADGJQ010000027">
    <property type="protein sequence ID" value="KAJ3178370.1"/>
    <property type="molecule type" value="Genomic_DNA"/>
</dbReference>
<evidence type="ECO:0000256" key="1">
    <source>
        <dbReference type="ARBA" id="ARBA00004141"/>
    </source>
</evidence>
<evidence type="ECO:0000313" key="10">
    <source>
        <dbReference type="EMBL" id="KAJ3178370.1"/>
    </source>
</evidence>
<comment type="similarity">
    <text evidence="7">Belongs to the G-protein coupled receptor 1 family.</text>
</comment>
<dbReference type="PROSITE" id="PS00237">
    <property type="entry name" value="G_PROTEIN_RECEP_F1_1"/>
    <property type="match status" value="1"/>
</dbReference>
<keyword evidence="2 7" id="KW-0812">Transmembrane</keyword>
<dbReference type="PANTHER" id="PTHR24240">
    <property type="entry name" value="OPSIN"/>
    <property type="match status" value="1"/>
</dbReference>
<keyword evidence="11" id="KW-1185">Reference proteome</keyword>
<keyword evidence="7" id="KW-0807">Transducer</keyword>
<evidence type="ECO:0000259" key="9">
    <source>
        <dbReference type="PROSITE" id="PS50262"/>
    </source>
</evidence>
<dbReference type="Gene3D" id="1.20.1070.10">
    <property type="entry name" value="Rhodopsin 7-helix transmembrane proteins"/>
    <property type="match status" value="1"/>
</dbReference>
<dbReference type="Pfam" id="PF00001">
    <property type="entry name" value="7tm_1"/>
    <property type="match status" value="1"/>
</dbReference>
<feature type="transmembrane region" description="Helical" evidence="8">
    <location>
        <begin position="25"/>
        <end position="49"/>
    </location>
</feature>
<evidence type="ECO:0000256" key="7">
    <source>
        <dbReference type="RuleBase" id="RU000688"/>
    </source>
</evidence>
<dbReference type="SUPFAM" id="SSF81321">
    <property type="entry name" value="Family A G protein-coupled receptor-like"/>
    <property type="match status" value="1"/>
</dbReference>
<organism evidence="10 11">
    <name type="scientific">Geranomyces variabilis</name>
    <dbReference type="NCBI Taxonomy" id="109894"/>
    <lineage>
        <taxon>Eukaryota</taxon>
        <taxon>Fungi</taxon>
        <taxon>Fungi incertae sedis</taxon>
        <taxon>Chytridiomycota</taxon>
        <taxon>Chytridiomycota incertae sedis</taxon>
        <taxon>Chytridiomycetes</taxon>
        <taxon>Spizellomycetales</taxon>
        <taxon>Powellomycetaceae</taxon>
        <taxon>Geranomyces</taxon>
    </lineage>
</organism>
<comment type="subcellular location">
    <subcellularLocation>
        <location evidence="1">Membrane</location>
        <topology evidence="1">Multi-pass membrane protein</topology>
    </subcellularLocation>
</comment>
<feature type="transmembrane region" description="Helical" evidence="8">
    <location>
        <begin position="196"/>
        <end position="216"/>
    </location>
</feature>
<feature type="transmembrane region" description="Helical" evidence="8">
    <location>
        <begin position="61"/>
        <end position="79"/>
    </location>
</feature>
<dbReference type="PROSITE" id="PS50262">
    <property type="entry name" value="G_PROTEIN_RECEP_F1_2"/>
    <property type="match status" value="1"/>
</dbReference>
<evidence type="ECO:0000256" key="3">
    <source>
        <dbReference type="ARBA" id="ARBA00022989"/>
    </source>
</evidence>
<feature type="transmembrane region" description="Helical" evidence="8">
    <location>
        <begin position="269"/>
        <end position="293"/>
    </location>
</feature>
<dbReference type="GO" id="GO:0016020">
    <property type="term" value="C:membrane"/>
    <property type="evidence" value="ECO:0007669"/>
    <property type="project" value="UniProtKB-SubCell"/>
</dbReference>
<dbReference type="CDD" id="cd00637">
    <property type="entry name" value="7tm_classA_rhodopsin-like"/>
    <property type="match status" value="1"/>
</dbReference>
<dbReference type="PRINTS" id="PR00237">
    <property type="entry name" value="GPCRRHODOPSN"/>
</dbReference>
<evidence type="ECO:0000256" key="4">
    <source>
        <dbReference type="ARBA" id="ARBA00023040"/>
    </source>
</evidence>
<evidence type="ECO:0000256" key="6">
    <source>
        <dbReference type="ARBA" id="ARBA00023170"/>
    </source>
</evidence>
<evidence type="ECO:0000256" key="5">
    <source>
        <dbReference type="ARBA" id="ARBA00023136"/>
    </source>
</evidence>
<keyword evidence="6 7" id="KW-0675">Receptor</keyword>
<keyword evidence="3 8" id="KW-1133">Transmembrane helix</keyword>
<reference evidence="10" key="1">
    <citation type="submission" date="2020-05" db="EMBL/GenBank/DDBJ databases">
        <title>Phylogenomic resolution of chytrid fungi.</title>
        <authorList>
            <person name="Stajich J.E."/>
            <person name="Amses K."/>
            <person name="Simmons R."/>
            <person name="Seto K."/>
            <person name="Myers J."/>
            <person name="Bonds A."/>
            <person name="Quandt C.A."/>
            <person name="Barry K."/>
            <person name="Liu P."/>
            <person name="Grigoriev I."/>
            <person name="Longcore J.E."/>
            <person name="James T.Y."/>
        </authorList>
    </citation>
    <scope>NUCLEOTIDE SEQUENCE</scope>
    <source>
        <strain evidence="10">JEL0379</strain>
    </source>
</reference>
<proteinExistence type="inferred from homology"/>
<evidence type="ECO:0000256" key="2">
    <source>
        <dbReference type="ARBA" id="ARBA00022692"/>
    </source>
</evidence>
<name>A0AAD5TLS2_9FUNG</name>
<keyword evidence="5 8" id="KW-0472">Membrane</keyword>
<feature type="transmembrane region" description="Helical" evidence="8">
    <location>
        <begin position="99"/>
        <end position="119"/>
    </location>
</feature>
<accession>A0AAD5TLS2</accession>
<feature type="domain" description="G-protein coupled receptors family 1 profile" evidence="9">
    <location>
        <begin position="40"/>
        <end position="325"/>
    </location>
</feature>
<comment type="caution">
    <text evidence="10">The sequence shown here is derived from an EMBL/GenBank/DDBJ whole genome shotgun (WGS) entry which is preliminary data.</text>
</comment>